<keyword evidence="3" id="KW-1185">Reference proteome</keyword>
<reference evidence="2" key="2">
    <citation type="submission" date="2022-06" db="UniProtKB">
        <authorList>
            <consortium name="EnsemblMetazoa"/>
        </authorList>
    </citation>
    <scope>IDENTIFICATION</scope>
    <source>
        <strain evidence="2">PS312</strain>
    </source>
</reference>
<dbReference type="Pfam" id="PF03125">
    <property type="entry name" value="Sre"/>
    <property type="match status" value="1"/>
</dbReference>
<accession>A0A454XW59</accession>
<organism evidence="2 3">
    <name type="scientific">Pristionchus pacificus</name>
    <name type="common">Parasitic nematode worm</name>
    <dbReference type="NCBI Taxonomy" id="54126"/>
    <lineage>
        <taxon>Eukaryota</taxon>
        <taxon>Metazoa</taxon>
        <taxon>Ecdysozoa</taxon>
        <taxon>Nematoda</taxon>
        <taxon>Chromadorea</taxon>
        <taxon>Rhabditida</taxon>
        <taxon>Rhabditina</taxon>
        <taxon>Diplogasteromorpha</taxon>
        <taxon>Diplogasteroidea</taxon>
        <taxon>Neodiplogasteridae</taxon>
        <taxon>Pristionchus</taxon>
    </lineage>
</organism>
<dbReference type="EnsemblMetazoa" id="PPA25592.1">
    <property type="protein sequence ID" value="PPA25592.1"/>
    <property type="gene ID" value="WBGene00115146"/>
</dbReference>
<accession>A0A8R1UI82</accession>
<sequence length="315" mass="36024">MMAALSDYLFLSIETVVNTISLLVMVPCVMTLVRTKGMHGNCRILVVASAAVQTLLLTVQCALFVYDYAIENLAHDSSKELPLLYAQNGLFTVSSCISLFIVLERTFAVWKAAQYERTKRHLYQLTAMLCFALGLAVLIVYWNYWNGLFFQSIIVLYLIEGTTLIVSVITIFYARQKLHTIPYDVDRLNAKYQVREVLKFSMAILPSVAMSSVIHTLSLTPTLLWIYGAWTYQKNCLFYFSAHSLNCILTKIVLISCHEGMRNRFKLLFVDRLKTPEGARIKRDTENEGKVYFDQMKAAWDLPLNYTGRRLKSSL</sequence>
<dbReference type="Proteomes" id="UP000005239">
    <property type="component" value="Unassembled WGS sequence"/>
</dbReference>
<evidence type="ECO:0000256" key="1">
    <source>
        <dbReference type="ARBA" id="ARBA00006803"/>
    </source>
</evidence>
<dbReference type="GO" id="GO:0007606">
    <property type="term" value="P:sensory perception of chemical stimulus"/>
    <property type="evidence" value="ECO:0007669"/>
    <property type="project" value="InterPro"/>
</dbReference>
<dbReference type="InterPro" id="IPR052860">
    <property type="entry name" value="NRL-GPCR1"/>
</dbReference>
<comment type="similarity">
    <text evidence="1">Belongs to the nematode receptor-like protein sre family.</text>
</comment>
<proteinExistence type="inferred from homology"/>
<protein>
    <submittedName>
        <fullName evidence="2">G protein-coupled receptor</fullName>
    </submittedName>
</protein>
<dbReference type="AlphaFoldDB" id="A0A454XW59"/>
<name>A0A454XW59_PRIPA</name>
<reference evidence="3" key="1">
    <citation type="journal article" date="2008" name="Nat. Genet.">
        <title>The Pristionchus pacificus genome provides a unique perspective on nematode lifestyle and parasitism.</title>
        <authorList>
            <person name="Dieterich C."/>
            <person name="Clifton S.W."/>
            <person name="Schuster L.N."/>
            <person name="Chinwalla A."/>
            <person name="Delehaunty K."/>
            <person name="Dinkelacker I."/>
            <person name="Fulton L."/>
            <person name="Fulton R."/>
            <person name="Godfrey J."/>
            <person name="Minx P."/>
            <person name="Mitreva M."/>
            <person name="Roeseler W."/>
            <person name="Tian H."/>
            <person name="Witte H."/>
            <person name="Yang S.P."/>
            <person name="Wilson R.K."/>
            <person name="Sommer R.J."/>
        </authorList>
    </citation>
    <scope>NUCLEOTIDE SEQUENCE [LARGE SCALE GENOMIC DNA]</scope>
    <source>
        <strain evidence="3">PS312</strain>
    </source>
</reference>
<dbReference type="SUPFAM" id="SSF81321">
    <property type="entry name" value="Family A G protein-coupled receptor-like"/>
    <property type="match status" value="1"/>
</dbReference>
<dbReference type="GO" id="GO:0016020">
    <property type="term" value="C:membrane"/>
    <property type="evidence" value="ECO:0007669"/>
    <property type="project" value="InterPro"/>
</dbReference>
<gene>
    <name evidence="2" type="primary">WBGene00115146</name>
</gene>
<dbReference type="PANTHER" id="PTHR47521">
    <property type="entry name" value="SERPENTINE RECEPTOR, CLASS E (EPSILON)-RELATED"/>
    <property type="match status" value="1"/>
</dbReference>
<dbReference type="PANTHER" id="PTHR47521:SF18">
    <property type="entry name" value="G PROTEIN-COUPLED RECEPTOR-RELATED"/>
    <property type="match status" value="1"/>
</dbReference>
<evidence type="ECO:0000313" key="2">
    <source>
        <dbReference type="EnsemblMetazoa" id="PPA25592.1"/>
    </source>
</evidence>
<evidence type="ECO:0000313" key="3">
    <source>
        <dbReference type="Proteomes" id="UP000005239"/>
    </source>
</evidence>
<dbReference type="InterPro" id="IPR004151">
    <property type="entry name" value="7TM_GPCR_serpentine_rcpt_Sre"/>
</dbReference>